<dbReference type="Proteomes" id="UP001168877">
    <property type="component" value="Unassembled WGS sequence"/>
</dbReference>
<evidence type="ECO:0000313" key="1">
    <source>
        <dbReference type="EMBL" id="KAK0596829.1"/>
    </source>
</evidence>
<organism evidence="1 2">
    <name type="scientific">Acer saccharum</name>
    <name type="common">Sugar maple</name>
    <dbReference type="NCBI Taxonomy" id="4024"/>
    <lineage>
        <taxon>Eukaryota</taxon>
        <taxon>Viridiplantae</taxon>
        <taxon>Streptophyta</taxon>
        <taxon>Embryophyta</taxon>
        <taxon>Tracheophyta</taxon>
        <taxon>Spermatophyta</taxon>
        <taxon>Magnoliopsida</taxon>
        <taxon>eudicotyledons</taxon>
        <taxon>Gunneridae</taxon>
        <taxon>Pentapetalae</taxon>
        <taxon>rosids</taxon>
        <taxon>malvids</taxon>
        <taxon>Sapindales</taxon>
        <taxon>Sapindaceae</taxon>
        <taxon>Hippocastanoideae</taxon>
        <taxon>Acereae</taxon>
        <taxon>Acer</taxon>
    </lineage>
</organism>
<accession>A0AA39VS38</accession>
<sequence>MDEYQEWEDKDEEREYKELKMEDKDLEMVDSKRKMIEYMKPLQFFWETIVSNYDNPVLPMILGLSFTDVNVVVGCSSYYMDAYPNWYAYTSN</sequence>
<proteinExistence type="predicted"/>
<protein>
    <submittedName>
        <fullName evidence="1">Uncharacterized protein</fullName>
    </submittedName>
</protein>
<dbReference type="AlphaFoldDB" id="A0AA39VS38"/>
<dbReference type="EMBL" id="JAUESC010000004">
    <property type="protein sequence ID" value="KAK0596829.1"/>
    <property type="molecule type" value="Genomic_DNA"/>
</dbReference>
<reference evidence="1" key="2">
    <citation type="submission" date="2023-06" db="EMBL/GenBank/DDBJ databases">
        <authorList>
            <person name="Swenson N.G."/>
            <person name="Wegrzyn J.L."/>
            <person name="Mcevoy S.L."/>
        </authorList>
    </citation>
    <scope>NUCLEOTIDE SEQUENCE</scope>
    <source>
        <strain evidence="1">NS2018</strain>
        <tissue evidence="1">Leaf</tissue>
    </source>
</reference>
<name>A0AA39VS38_ACESA</name>
<reference evidence="1" key="1">
    <citation type="journal article" date="2022" name="Plant J.">
        <title>Strategies of tolerance reflected in two North American maple genomes.</title>
        <authorList>
            <person name="McEvoy S.L."/>
            <person name="Sezen U.U."/>
            <person name="Trouern-Trend A."/>
            <person name="McMahon S.M."/>
            <person name="Schaberg P.G."/>
            <person name="Yang J."/>
            <person name="Wegrzyn J.L."/>
            <person name="Swenson N.G."/>
        </authorList>
    </citation>
    <scope>NUCLEOTIDE SEQUENCE</scope>
    <source>
        <strain evidence="1">NS2018</strain>
    </source>
</reference>
<comment type="caution">
    <text evidence="1">The sequence shown here is derived from an EMBL/GenBank/DDBJ whole genome shotgun (WGS) entry which is preliminary data.</text>
</comment>
<keyword evidence="2" id="KW-1185">Reference proteome</keyword>
<evidence type="ECO:0000313" key="2">
    <source>
        <dbReference type="Proteomes" id="UP001168877"/>
    </source>
</evidence>
<gene>
    <name evidence="1" type="ORF">LWI29_019427</name>
</gene>